<comment type="caution">
    <text evidence="7">The sequence shown here is derived from an EMBL/GenBank/DDBJ whole genome shotgun (WGS) entry which is preliminary data.</text>
</comment>
<dbReference type="GO" id="GO:0016705">
    <property type="term" value="F:oxidoreductase activity, acting on paired donors, with incorporation or reduction of molecular oxygen"/>
    <property type="evidence" value="ECO:0007669"/>
    <property type="project" value="InterPro"/>
</dbReference>
<proteinExistence type="inferred from homology"/>
<gene>
    <name evidence="7" type="ORF">AC578_8376</name>
</gene>
<evidence type="ECO:0008006" key="9">
    <source>
        <dbReference type="Google" id="ProtNLM"/>
    </source>
</evidence>
<dbReference type="GO" id="GO:0004497">
    <property type="term" value="F:monooxygenase activity"/>
    <property type="evidence" value="ECO:0007669"/>
    <property type="project" value="UniProtKB-KW"/>
</dbReference>
<reference evidence="7 8" key="1">
    <citation type="submission" date="2015-07" db="EMBL/GenBank/DDBJ databases">
        <title>Comparative genomics of the Sigatoka disease complex on banana suggests a link between parallel evolutionary changes in Pseudocercospora fijiensis and Pseudocercospora eumusae and increased virulence on the banana host.</title>
        <authorList>
            <person name="Chang T.-C."/>
            <person name="Salvucci A."/>
            <person name="Crous P.W."/>
            <person name="Stergiopoulos I."/>
        </authorList>
    </citation>
    <scope>NUCLEOTIDE SEQUENCE [LARGE SCALE GENOMIC DNA]</scope>
    <source>
        <strain evidence="7 8">CBS 114824</strain>
    </source>
</reference>
<dbReference type="PANTHER" id="PTHR24305:SF166">
    <property type="entry name" value="CYTOCHROME P450 12A4, MITOCHONDRIAL-RELATED"/>
    <property type="match status" value="1"/>
</dbReference>
<dbReference type="GO" id="GO:0005506">
    <property type="term" value="F:iron ion binding"/>
    <property type="evidence" value="ECO:0007669"/>
    <property type="project" value="InterPro"/>
</dbReference>
<dbReference type="InterPro" id="IPR050121">
    <property type="entry name" value="Cytochrome_P450_monoxygenase"/>
</dbReference>
<dbReference type="PRINTS" id="PR00465">
    <property type="entry name" value="EP450IV"/>
</dbReference>
<accession>A0A139HRY0</accession>
<dbReference type="PROSITE" id="PS00086">
    <property type="entry name" value="CYTOCHROME_P450"/>
    <property type="match status" value="1"/>
</dbReference>
<name>A0A139HRY0_9PEZI</name>
<dbReference type="PRINTS" id="PR00385">
    <property type="entry name" value="P450"/>
</dbReference>
<keyword evidence="3 5" id="KW-0479">Metal-binding</keyword>
<dbReference type="EMBL" id="LFZN01000014">
    <property type="protein sequence ID" value="KXT05210.1"/>
    <property type="molecule type" value="Genomic_DNA"/>
</dbReference>
<dbReference type="AlphaFoldDB" id="A0A139HRY0"/>
<comment type="similarity">
    <text evidence="2 6">Belongs to the cytochrome P450 family.</text>
</comment>
<sequence>MALLVILPTILLAAALYHFILYPLLWSPVASIPAVHPLAKISSLYMLWIRYWEDENDTVFAAHEKYGEVVQLGPKELSVNCIDDGIKTIYGKNFDRHYFYRVYEDCGRHNLSSSLDATTHAIRKRRVTHIFSKSYLYTSPALSGLLNRTIRHHYLPLLFGYAEEQQPFDTMTLFSALAIDVVTGYTFGTKASTDFLNDRTKHAKCIHEIHKGRPYPMMFWLHEFPGCISFLEHIGFLSKERYKSLEALHMFCLDMCDRAEHTLASSDSSNTAPEEVPTVYQQFKYTLEKEGLSSTPSLRLLEGHRPIACSPQQLEIAAEVCDQIHASDETLAITLTYAVWELSRNVDLQQRLRQECQALGADVRMNSSASLPAPGVVDGLPLLHAVVMETLRVHPTVAGGQARVTPYGKLSKLGRYENIPGGYRVQSYARFLHANADVFPDPNVWHPERWLHSEAKTDLYGPDEKLRWFWAFSSGARMCLGSHLALLVTKYVLLLTYSNFETYVVNDEGIEHMKGYVGGPKSGKMMAGVRSLPLFAKQ</sequence>
<organism evidence="7 8">
    <name type="scientific">Pseudocercospora eumusae</name>
    <dbReference type="NCBI Taxonomy" id="321146"/>
    <lineage>
        <taxon>Eukaryota</taxon>
        <taxon>Fungi</taxon>
        <taxon>Dikarya</taxon>
        <taxon>Ascomycota</taxon>
        <taxon>Pezizomycotina</taxon>
        <taxon>Dothideomycetes</taxon>
        <taxon>Dothideomycetidae</taxon>
        <taxon>Mycosphaerellales</taxon>
        <taxon>Mycosphaerellaceae</taxon>
        <taxon>Pseudocercospora</taxon>
    </lineage>
</organism>
<keyword evidence="5 6" id="KW-0349">Heme</keyword>
<evidence type="ECO:0000256" key="2">
    <source>
        <dbReference type="ARBA" id="ARBA00010617"/>
    </source>
</evidence>
<dbReference type="OrthoDB" id="1470350at2759"/>
<keyword evidence="6" id="KW-0560">Oxidoreductase</keyword>
<evidence type="ECO:0000313" key="8">
    <source>
        <dbReference type="Proteomes" id="UP000070133"/>
    </source>
</evidence>
<dbReference type="Pfam" id="PF00067">
    <property type="entry name" value="p450"/>
    <property type="match status" value="1"/>
</dbReference>
<dbReference type="InterPro" id="IPR002403">
    <property type="entry name" value="Cyt_P450_E_grp-IV"/>
</dbReference>
<dbReference type="InterPro" id="IPR001128">
    <property type="entry name" value="Cyt_P450"/>
</dbReference>
<dbReference type="GO" id="GO:0020037">
    <property type="term" value="F:heme binding"/>
    <property type="evidence" value="ECO:0007669"/>
    <property type="project" value="InterPro"/>
</dbReference>
<dbReference type="InterPro" id="IPR017972">
    <property type="entry name" value="Cyt_P450_CS"/>
</dbReference>
<feature type="binding site" description="axial binding residue" evidence="5">
    <location>
        <position position="479"/>
    </location>
    <ligand>
        <name>heme</name>
        <dbReference type="ChEBI" id="CHEBI:30413"/>
    </ligand>
    <ligandPart>
        <name>Fe</name>
        <dbReference type="ChEBI" id="CHEBI:18248"/>
    </ligandPart>
</feature>
<keyword evidence="6" id="KW-0503">Monooxygenase</keyword>
<dbReference type="PANTHER" id="PTHR24305">
    <property type="entry name" value="CYTOCHROME P450"/>
    <property type="match status" value="1"/>
</dbReference>
<keyword evidence="4 5" id="KW-0408">Iron</keyword>
<evidence type="ECO:0000256" key="3">
    <source>
        <dbReference type="ARBA" id="ARBA00022723"/>
    </source>
</evidence>
<dbReference type="Gene3D" id="1.10.630.10">
    <property type="entry name" value="Cytochrome P450"/>
    <property type="match status" value="1"/>
</dbReference>
<evidence type="ECO:0000256" key="4">
    <source>
        <dbReference type="ARBA" id="ARBA00023004"/>
    </source>
</evidence>
<evidence type="ECO:0000313" key="7">
    <source>
        <dbReference type="EMBL" id="KXT05210.1"/>
    </source>
</evidence>
<dbReference type="STRING" id="321146.A0A139HRY0"/>
<keyword evidence="8" id="KW-1185">Reference proteome</keyword>
<dbReference type="Proteomes" id="UP000070133">
    <property type="component" value="Unassembled WGS sequence"/>
</dbReference>
<evidence type="ECO:0000256" key="6">
    <source>
        <dbReference type="RuleBase" id="RU000461"/>
    </source>
</evidence>
<dbReference type="InterPro" id="IPR036396">
    <property type="entry name" value="Cyt_P450_sf"/>
</dbReference>
<protein>
    <recommendedName>
        <fullName evidence="9">Cytochrome P450</fullName>
    </recommendedName>
</protein>
<dbReference type="SUPFAM" id="SSF48264">
    <property type="entry name" value="Cytochrome P450"/>
    <property type="match status" value="1"/>
</dbReference>
<evidence type="ECO:0000256" key="1">
    <source>
        <dbReference type="ARBA" id="ARBA00001971"/>
    </source>
</evidence>
<comment type="cofactor">
    <cofactor evidence="1 5">
        <name>heme</name>
        <dbReference type="ChEBI" id="CHEBI:30413"/>
    </cofactor>
</comment>
<evidence type="ECO:0000256" key="5">
    <source>
        <dbReference type="PIRSR" id="PIRSR602403-1"/>
    </source>
</evidence>